<dbReference type="PANTHER" id="PTHR33336:SF3">
    <property type="entry name" value="ABM DOMAIN-CONTAINING PROTEIN"/>
    <property type="match status" value="1"/>
</dbReference>
<dbReference type="GO" id="GO:0003824">
    <property type="term" value="F:catalytic activity"/>
    <property type="evidence" value="ECO:0007669"/>
    <property type="project" value="TreeGrafter"/>
</dbReference>
<dbReference type="Pfam" id="PF03992">
    <property type="entry name" value="ABM"/>
    <property type="match status" value="1"/>
</dbReference>
<dbReference type="InterPro" id="IPR050744">
    <property type="entry name" value="AI-2_Isomerase_LsrG"/>
</dbReference>
<dbReference type="GeneID" id="70250705"/>
<dbReference type="Gene3D" id="3.30.70.100">
    <property type="match status" value="1"/>
</dbReference>
<dbReference type="Proteomes" id="UP001201262">
    <property type="component" value="Unassembled WGS sequence"/>
</dbReference>
<gene>
    <name evidence="2" type="ORF">BGW36DRAFT_427476</name>
</gene>
<name>A0AAD4Q0S7_9EURO</name>
<feature type="domain" description="ABM" evidence="1">
    <location>
        <begin position="4"/>
        <end position="92"/>
    </location>
</feature>
<dbReference type="InterPro" id="IPR007138">
    <property type="entry name" value="ABM_dom"/>
</dbReference>
<accession>A0AAD4Q0S7</accession>
<dbReference type="RefSeq" id="XP_046072219.1">
    <property type="nucleotide sequence ID" value="XM_046220418.1"/>
</dbReference>
<sequence length="108" mass="12388">MAPVHAVAFAYIKPGKTDEFAALLNGMSEKVHALEPGIRNYYNFKVPDEDMFVIVESYEDEAALQYHGETPHYHEYLEKAMQLFAKPLSFKINVKIPENLIPDWSSLQ</sequence>
<dbReference type="EMBL" id="JAJTJA010000006">
    <property type="protein sequence ID" value="KAH8697518.1"/>
    <property type="molecule type" value="Genomic_DNA"/>
</dbReference>
<protein>
    <recommendedName>
        <fullName evidence="1">ABM domain-containing protein</fullName>
    </recommendedName>
</protein>
<dbReference type="SUPFAM" id="SSF54909">
    <property type="entry name" value="Dimeric alpha+beta barrel"/>
    <property type="match status" value="1"/>
</dbReference>
<keyword evidence="3" id="KW-1185">Reference proteome</keyword>
<comment type="caution">
    <text evidence="2">The sequence shown here is derived from an EMBL/GenBank/DDBJ whole genome shotgun (WGS) entry which is preliminary data.</text>
</comment>
<evidence type="ECO:0000313" key="2">
    <source>
        <dbReference type="EMBL" id="KAH8697518.1"/>
    </source>
</evidence>
<dbReference type="PROSITE" id="PS51725">
    <property type="entry name" value="ABM"/>
    <property type="match status" value="1"/>
</dbReference>
<dbReference type="AlphaFoldDB" id="A0AAD4Q0S7"/>
<reference evidence="2" key="1">
    <citation type="submission" date="2021-12" db="EMBL/GenBank/DDBJ databases">
        <title>Convergent genome expansion in fungi linked to evolution of root-endophyte symbiosis.</title>
        <authorList>
            <consortium name="DOE Joint Genome Institute"/>
            <person name="Ke Y.-H."/>
            <person name="Bonito G."/>
            <person name="Liao H.-L."/>
            <person name="Looney B."/>
            <person name="Rojas-Flechas A."/>
            <person name="Nash J."/>
            <person name="Hameed K."/>
            <person name="Schadt C."/>
            <person name="Martin F."/>
            <person name="Crous P.W."/>
            <person name="Miettinen O."/>
            <person name="Magnuson J.K."/>
            <person name="Labbe J."/>
            <person name="Jacobson D."/>
            <person name="Doktycz M.J."/>
            <person name="Veneault-Fourrey C."/>
            <person name="Kuo A."/>
            <person name="Mondo S."/>
            <person name="Calhoun S."/>
            <person name="Riley R."/>
            <person name="Ohm R."/>
            <person name="LaButti K."/>
            <person name="Andreopoulos B."/>
            <person name="Pangilinan J."/>
            <person name="Nolan M."/>
            <person name="Tritt A."/>
            <person name="Clum A."/>
            <person name="Lipzen A."/>
            <person name="Daum C."/>
            <person name="Barry K."/>
            <person name="Grigoriev I.V."/>
            <person name="Vilgalys R."/>
        </authorList>
    </citation>
    <scope>NUCLEOTIDE SEQUENCE</scope>
    <source>
        <strain evidence="2">PMI_201</strain>
    </source>
</reference>
<evidence type="ECO:0000313" key="3">
    <source>
        <dbReference type="Proteomes" id="UP001201262"/>
    </source>
</evidence>
<dbReference type="PANTHER" id="PTHR33336">
    <property type="entry name" value="QUINOL MONOOXYGENASE YGIN-RELATED"/>
    <property type="match status" value="1"/>
</dbReference>
<dbReference type="InterPro" id="IPR011008">
    <property type="entry name" value="Dimeric_a/b-barrel"/>
</dbReference>
<proteinExistence type="predicted"/>
<evidence type="ECO:0000259" key="1">
    <source>
        <dbReference type="PROSITE" id="PS51725"/>
    </source>
</evidence>
<organism evidence="2 3">
    <name type="scientific">Talaromyces proteolyticus</name>
    <dbReference type="NCBI Taxonomy" id="1131652"/>
    <lineage>
        <taxon>Eukaryota</taxon>
        <taxon>Fungi</taxon>
        <taxon>Dikarya</taxon>
        <taxon>Ascomycota</taxon>
        <taxon>Pezizomycotina</taxon>
        <taxon>Eurotiomycetes</taxon>
        <taxon>Eurotiomycetidae</taxon>
        <taxon>Eurotiales</taxon>
        <taxon>Trichocomaceae</taxon>
        <taxon>Talaromyces</taxon>
        <taxon>Talaromyces sect. Bacilispori</taxon>
    </lineage>
</organism>